<evidence type="ECO:0000313" key="2">
    <source>
        <dbReference type="Proteomes" id="UP000787635"/>
    </source>
</evidence>
<evidence type="ECO:0000313" key="1">
    <source>
        <dbReference type="EMBL" id="NKC33385.1"/>
    </source>
</evidence>
<keyword evidence="2" id="KW-1185">Reference proteome</keyword>
<dbReference type="EMBL" id="JAAVNE010000044">
    <property type="protein sequence ID" value="NKC33385.1"/>
    <property type="molecule type" value="Genomic_DNA"/>
</dbReference>
<comment type="caution">
    <text evidence="1">The sequence shown here is derived from an EMBL/GenBank/DDBJ whole genome shotgun (WGS) entry which is preliminary data.</text>
</comment>
<sequence>MTASHDIPTVNWLLAERMTELAQKLAGEPTSRSRDEWRFRSKGSLAVIVAGPKRGSWHDYEAGTSGDPLGLVAHLLRNPKRDAYAWALAFLGDAWAPMPPAPSTQPVAPSKAAPAASAGADPILPLSARIHIAAPQISMQAPDCVRASTPCLPVKIVKARARVLLVYHAQEFSPALRAFLVSLLTIRTPLGPVATRNLEAMWQRAAERLNGEPHA</sequence>
<proteinExistence type="predicted"/>
<dbReference type="Proteomes" id="UP000787635">
    <property type="component" value="Unassembled WGS sequence"/>
</dbReference>
<dbReference type="RefSeq" id="WP_168034113.1">
    <property type="nucleotide sequence ID" value="NZ_JAAVNE010000044.1"/>
</dbReference>
<accession>A0ABX1EEQ5</accession>
<organism evidence="1 2">
    <name type="scientific">Falsiroseomonas selenitidurans</name>
    <dbReference type="NCBI Taxonomy" id="2716335"/>
    <lineage>
        <taxon>Bacteria</taxon>
        <taxon>Pseudomonadati</taxon>
        <taxon>Pseudomonadota</taxon>
        <taxon>Alphaproteobacteria</taxon>
        <taxon>Acetobacterales</taxon>
        <taxon>Roseomonadaceae</taxon>
        <taxon>Falsiroseomonas</taxon>
    </lineage>
</organism>
<protein>
    <submittedName>
        <fullName evidence="1">Uncharacterized protein</fullName>
    </submittedName>
</protein>
<gene>
    <name evidence="1" type="ORF">HEQ75_21165</name>
</gene>
<reference evidence="1 2" key="1">
    <citation type="submission" date="2020-03" db="EMBL/GenBank/DDBJ databases">
        <title>Roseomonas selenitidurans sp. nov. isolated from urban soil.</title>
        <authorList>
            <person name="Liu H."/>
        </authorList>
    </citation>
    <scope>NUCLEOTIDE SEQUENCE [LARGE SCALE GENOMIC DNA]</scope>
    <source>
        <strain evidence="1 2">BU-1</strain>
    </source>
</reference>
<name>A0ABX1EEQ5_9PROT</name>